<organism evidence="1 2">
    <name type="scientific">Dentiscutata heterogama</name>
    <dbReference type="NCBI Taxonomy" id="1316150"/>
    <lineage>
        <taxon>Eukaryota</taxon>
        <taxon>Fungi</taxon>
        <taxon>Fungi incertae sedis</taxon>
        <taxon>Mucoromycota</taxon>
        <taxon>Glomeromycotina</taxon>
        <taxon>Glomeromycetes</taxon>
        <taxon>Diversisporales</taxon>
        <taxon>Gigasporaceae</taxon>
        <taxon>Dentiscutata</taxon>
    </lineage>
</organism>
<keyword evidence="2" id="KW-1185">Reference proteome</keyword>
<feature type="non-terminal residue" evidence="1">
    <location>
        <position position="1"/>
    </location>
</feature>
<evidence type="ECO:0000313" key="2">
    <source>
        <dbReference type="Proteomes" id="UP000789702"/>
    </source>
</evidence>
<evidence type="ECO:0000313" key="1">
    <source>
        <dbReference type="EMBL" id="CAG8511863.1"/>
    </source>
</evidence>
<dbReference type="EMBL" id="CAJVPU010003038">
    <property type="protein sequence ID" value="CAG8511863.1"/>
    <property type="molecule type" value="Genomic_DNA"/>
</dbReference>
<sequence length="47" mass="5177">QANALDTIFNLLLSDLKRASQLSRILPLMGKIFALSSPPIWIKGLIV</sequence>
<name>A0ACA9L7P5_9GLOM</name>
<proteinExistence type="predicted"/>
<protein>
    <submittedName>
        <fullName evidence="1">9809_t:CDS:1</fullName>
    </submittedName>
</protein>
<reference evidence="1" key="1">
    <citation type="submission" date="2021-06" db="EMBL/GenBank/DDBJ databases">
        <authorList>
            <person name="Kallberg Y."/>
            <person name="Tangrot J."/>
            <person name="Rosling A."/>
        </authorList>
    </citation>
    <scope>NUCLEOTIDE SEQUENCE</scope>
    <source>
        <strain evidence="1">IL203A</strain>
    </source>
</reference>
<accession>A0ACA9L7P5</accession>
<gene>
    <name evidence="1" type="ORF">DHETER_LOCUS3497</name>
</gene>
<comment type="caution">
    <text evidence="1">The sequence shown here is derived from an EMBL/GenBank/DDBJ whole genome shotgun (WGS) entry which is preliminary data.</text>
</comment>
<dbReference type="Proteomes" id="UP000789702">
    <property type="component" value="Unassembled WGS sequence"/>
</dbReference>